<dbReference type="RefSeq" id="WP_394846854.1">
    <property type="nucleotide sequence ID" value="NZ_CP089982.1"/>
</dbReference>
<gene>
    <name evidence="1" type="ORF">LZC95_05235</name>
</gene>
<protein>
    <recommendedName>
        <fullName evidence="3">Flagellar protein FlgN</fullName>
    </recommendedName>
</protein>
<sequence>MMQHVKRYSVEALVVLALRVEEALGRVTEQVAILNDAHARCDPLEDASLARWDRFFGQEMEWLAARERYLTSCSEGASSRSERRRIRRLLDDLEQLRAVLTAGERLVDAMTERNSKRWCVARKSSDH</sequence>
<organism evidence="1 2">
    <name type="scientific">Pendulispora brunnea</name>
    <dbReference type="NCBI Taxonomy" id="2905690"/>
    <lineage>
        <taxon>Bacteria</taxon>
        <taxon>Pseudomonadati</taxon>
        <taxon>Myxococcota</taxon>
        <taxon>Myxococcia</taxon>
        <taxon>Myxococcales</taxon>
        <taxon>Sorangiineae</taxon>
        <taxon>Pendulisporaceae</taxon>
        <taxon>Pendulispora</taxon>
    </lineage>
</organism>
<evidence type="ECO:0000313" key="2">
    <source>
        <dbReference type="Proteomes" id="UP001379533"/>
    </source>
</evidence>
<name>A0ABZ2KC27_9BACT</name>
<dbReference type="EMBL" id="CP089982">
    <property type="protein sequence ID" value="WXA96238.1"/>
    <property type="molecule type" value="Genomic_DNA"/>
</dbReference>
<evidence type="ECO:0008006" key="3">
    <source>
        <dbReference type="Google" id="ProtNLM"/>
    </source>
</evidence>
<reference evidence="1 2" key="1">
    <citation type="submission" date="2021-12" db="EMBL/GenBank/DDBJ databases">
        <title>Discovery of the Pendulisporaceae a myxobacterial family with distinct sporulation behavior and unique specialized metabolism.</title>
        <authorList>
            <person name="Garcia R."/>
            <person name="Popoff A."/>
            <person name="Bader C.D."/>
            <person name="Loehr J."/>
            <person name="Walesch S."/>
            <person name="Walt C."/>
            <person name="Boldt J."/>
            <person name="Bunk B."/>
            <person name="Haeckl F.J.F.P.J."/>
            <person name="Gunesch A.P."/>
            <person name="Birkelbach J."/>
            <person name="Nuebel U."/>
            <person name="Pietschmann T."/>
            <person name="Bach T."/>
            <person name="Mueller R."/>
        </authorList>
    </citation>
    <scope>NUCLEOTIDE SEQUENCE [LARGE SCALE GENOMIC DNA]</scope>
    <source>
        <strain evidence="1 2">MSr12523</strain>
    </source>
</reference>
<proteinExistence type="predicted"/>
<keyword evidence="2" id="KW-1185">Reference proteome</keyword>
<evidence type="ECO:0000313" key="1">
    <source>
        <dbReference type="EMBL" id="WXA96238.1"/>
    </source>
</evidence>
<accession>A0ABZ2KC27</accession>
<dbReference type="Proteomes" id="UP001379533">
    <property type="component" value="Chromosome"/>
</dbReference>